<dbReference type="Gene3D" id="1.10.10.10">
    <property type="entry name" value="Winged helix-like DNA-binding domain superfamily/Winged helix DNA-binding domain"/>
    <property type="match status" value="1"/>
</dbReference>
<dbReference type="SUPFAM" id="SSF46785">
    <property type="entry name" value="Winged helix' DNA-binding domain"/>
    <property type="match status" value="1"/>
</dbReference>
<evidence type="ECO:0000259" key="1">
    <source>
        <dbReference type="PROSITE" id="PS50931"/>
    </source>
</evidence>
<evidence type="ECO:0000313" key="2">
    <source>
        <dbReference type="EMBL" id="MFC3631121.1"/>
    </source>
</evidence>
<dbReference type="Proteomes" id="UP001595539">
    <property type="component" value="Unassembled WGS sequence"/>
</dbReference>
<dbReference type="PROSITE" id="PS50931">
    <property type="entry name" value="HTH_LYSR"/>
    <property type="match status" value="1"/>
</dbReference>
<reference evidence="3" key="1">
    <citation type="journal article" date="2019" name="Int. J. Syst. Evol. Microbiol.">
        <title>The Global Catalogue of Microorganisms (GCM) 10K type strain sequencing project: providing services to taxonomists for standard genome sequencing and annotation.</title>
        <authorList>
            <consortium name="The Broad Institute Genomics Platform"/>
            <consortium name="The Broad Institute Genome Sequencing Center for Infectious Disease"/>
            <person name="Wu L."/>
            <person name="Ma J."/>
        </authorList>
    </citation>
    <scope>NUCLEOTIDE SEQUENCE [LARGE SCALE GENOMIC DNA]</scope>
    <source>
        <strain evidence="3">KCTC 42473</strain>
    </source>
</reference>
<proteinExistence type="predicted"/>
<sequence>MNPIPLGLRQITYLLAVAEAGSTAAAARAVNVSQPSV</sequence>
<dbReference type="Pfam" id="PF00126">
    <property type="entry name" value="HTH_1"/>
    <property type="match status" value="1"/>
</dbReference>
<protein>
    <submittedName>
        <fullName evidence="2">LysR family transcriptional regulator</fullName>
    </submittedName>
</protein>
<dbReference type="InterPro" id="IPR036390">
    <property type="entry name" value="WH_DNA-bd_sf"/>
</dbReference>
<gene>
    <name evidence="2" type="ORF">ACFOM8_16890</name>
</gene>
<dbReference type="EMBL" id="JBHRXY010000020">
    <property type="protein sequence ID" value="MFC3631121.1"/>
    <property type="molecule type" value="Genomic_DNA"/>
</dbReference>
<dbReference type="InterPro" id="IPR036388">
    <property type="entry name" value="WH-like_DNA-bd_sf"/>
</dbReference>
<dbReference type="RefSeq" id="WP_377763271.1">
    <property type="nucleotide sequence ID" value="NZ_JBHRXY010000020.1"/>
</dbReference>
<accession>A0ABV7U8Z8</accession>
<feature type="domain" description="HTH lysR-type" evidence="1">
    <location>
        <begin position="6"/>
        <end position="37"/>
    </location>
</feature>
<evidence type="ECO:0000313" key="3">
    <source>
        <dbReference type="Proteomes" id="UP001595539"/>
    </source>
</evidence>
<organism evidence="2 3">
    <name type="scientific">Paracoccus angustae</name>
    <dbReference type="NCBI Taxonomy" id="1671480"/>
    <lineage>
        <taxon>Bacteria</taxon>
        <taxon>Pseudomonadati</taxon>
        <taxon>Pseudomonadota</taxon>
        <taxon>Alphaproteobacteria</taxon>
        <taxon>Rhodobacterales</taxon>
        <taxon>Paracoccaceae</taxon>
        <taxon>Paracoccus</taxon>
    </lineage>
</organism>
<name>A0ABV7U8Z8_9RHOB</name>
<dbReference type="InterPro" id="IPR000847">
    <property type="entry name" value="LysR_HTH_N"/>
</dbReference>
<keyword evidence="3" id="KW-1185">Reference proteome</keyword>
<comment type="caution">
    <text evidence="2">The sequence shown here is derived from an EMBL/GenBank/DDBJ whole genome shotgun (WGS) entry which is preliminary data.</text>
</comment>